<keyword evidence="1" id="KW-1133">Transmembrane helix</keyword>
<dbReference type="OrthoDB" id="9255843at2"/>
<dbReference type="RefSeq" id="WP_138565337.1">
    <property type="nucleotide sequence ID" value="NZ_CP040602.1"/>
</dbReference>
<dbReference type="EMBL" id="CP040602">
    <property type="protein sequence ID" value="QCU90663.1"/>
    <property type="molecule type" value="Genomic_DNA"/>
</dbReference>
<reference evidence="2 3" key="1">
    <citation type="submission" date="2019-05" db="EMBL/GenBank/DDBJ databases">
        <title>Thiomicrorhabdus sediminis sp. nov, a novel sulfur-oxidizing bacterium isolated from coastal sediment.</title>
        <authorList>
            <person name="Liu X."/>
        </authorList>
    </citation>
    <scope>NUCLEOTIDE SEQUENCE [LARGE SCALE GENOMIC DNA]</scope>
    <source>
        <strain evidence="2 3">G1</strain>
    </source>
</reference>
<protein>
    <submittedName>
        <fullName evidence="2">Uncharacterized protein</fullName>
    </submittedName>
</protein>
<sequence>MNEWLKHINVDELQYIASPLSLLNSGNEKDTEQAASFLYAEGPQPPMASVRRQLSHKSSLHSKKEKRLPKKYWEAVKQEIAILICTNDPKYRELRKALNSAKEKGTNALVALIASTIAIEFGLTAGAIAGFCAIALNSVLKIGKEAYCSLRKI</sequence>
<name>A0A4V1HHY7_9GAMM</name>
<evidence type="ECO:0000313" key="2">
    <source>
        <dbReference type="EMBL" id="QCU90663.1"/>
    </source>
</evidence>
<keyword evidence="1" id="KW-0812">Transmembrane</keyword>
<keyword evidence="3" id="KW-1185">Reference proteome</keyword>
<organism evidence="2 3">
    <name type="scientific">Thiomicrorhabdus sediminis</name>
    <dbReference type="NCBI Taxonomy" id="2580412"/>
    <lineage>
        <taxon>Bacteria</taxon>
        <taxon>Pseudomonadati</taxon>
        <taxon>Pseudomonadota</taxon>
        <taxon>Gammaproteobacteria</taxon>
        <taxon>Thiotrichales</taxon>
        <taxon>Piscirickettsiaceae</taxon>
        <taxon>Thiomicrorhabdus</taxon>
    </lineage>
</organism>
<dbReference type="KEGG" id="thig:FE785_08455"/>
<gene>
    <name evidence="2" type="ORF">FE785_08455</name>
</gene>
<accession>A0A4V1HHY7</accession>
<dbReference type="AlphaFoldDB" id="A0A4V1HHY7"/>
<evidence type="ECO:0000313" key="3">
    <source>
        <dbReference type="Proteomes" id="UP000304864"/>
    </source>
</evidence>
<keyword evidence="1" id="KW-0472">Membrane</keyword>
<dbReference type="Proteomes" id="UP000304864">
    <property type="component" value="Chromosome"/>
</dbReference>
<feature type="transmembrane region" description="Helical" evidence="1">
    <location>
        <begin position="109"/>
        <end position="136"/>
    </location>
</feature>
<proteinExistence type="predicted"/>
<evidence type="ECO:0000256" key="1">
    <source>
        <dbReference type="SAM" id="Phobius"/>
    </source>
</evidence>